<dbReference type="InterPro" id="IPR036864">
    <property type="entry name" value="Zn2-C6_fun-type_DNA-bd_sf"/>
</dbReference>
<dbReference type="AlphaFoldDB" id="A0A6A6RA83"/>
<dbReference type="SUPFAM" id="SSF57701">
    <property type="entry name" value="Zn2/Cys6 DNA-binding domain"/>
    <property type="match status" value="1"/>
</dbReference>
<dbReference type="OrthoDB" id="9970124at2759"/>
<protein>
    <recommendedName>
        <fullName evidence="10">Zn(2)-C6 fungal-type domain-containing protein</fullName>
    </recommendedName>
</protein>
<name>A0A6A6RA83_9PEZI</name>
<organism evidence="11 12">
    <name type="scientific">Lophium mytilinum</name>
    <dbReference type="NCBI Taxonomy" id="390894"/>
    <lineage>
        <taxon>Eukaryota</taxon>
        <taxon>Fungi</taxon>
        <taxon>Dikarya</taxon>
        <taxon>Ascomycota</taxon>
        <taxon>Pezizomycotina</taxon>
        <taxon>Dothideomycetes</taxon>
        <taxon>Pleosporomycetidae</taxon>
        <taxon>Mytilinidiales</taxon>
        <taxon>Mytilinidiaceae</taxon>
        <taxon>Lophium</taxon>
    </lineage>
</organism>
<evidence type="ECO:0000256" key="9">
    <source>
        <dbReference type="SAM" id="Phobius"/>
    </source>
</evidence>
<feature type="compositionally biased region" description="Polar residues" evidence="8">
    <location>
        <begin position="1"/>
        <end position="18"/>
    </location>
</feature>
<sequence length="758" mass="84436">MQQSSTAPAISGASNPSPGTRRARVALACQRCKGRKQKCDGQRPTCKSCRKVSVTCIYEQAIRPRYPGGKMLYINALEERIAFLEARLPEYGRDHLSSSLPSKETHFDTDRRLSPTMDDSPSEEDASLVDGVAYLSLCASGTADDSANDPFYFGSSSGASIARMIQSSIFITKKPQVGGTAPKHNKAARNASISSLSSAFPIDSALEFPPPHEAEPLFRVFFDRLHSRWPALDRALYTSFFQRQYETGAIPIVERSIMHLIYAISARYMQLTKMACEIGPEVHFGAAVEPMEYILDQHNISTVQFLTLLAVFGQRSPYGAGVWSQVRYAITLCIELGLHRKPSASTPVKNSRELEIRKRTFWSCYGLDRLTSLLLGRTFAIADRDINAELPSVALEFWDLSAAQSPSEGPTTWSNLMPFNHIIRLRQIQSKIHRIVFRVDVTPAPNDRGRLDAKMADIHAELDEWVKAIPFPPKNAQEPAWMYMPDKTYHDSSEYFTLQYHKTVLSLYTSLLPVIPSTDPRFISCGNSSAQICLTYRRLHQQKILSFTVIALHSCFIAGLTLIYCLWRDRSLFSYDVLDATRACSQTLTLFGEKWTGSTKYGDIFEALSGSVLRVVMNPGQHNSDVRQSKVILEPIEETSQGQASATNPPQAPNPLFGAVKEVFMEAEEEVPGGWQGWKMFNEMVQSPPPTTEFPQAIPSNHGDLFSTLGETITEGTADWDGTNGLYDADSMNGFLQMDSSAFPNGNGWDHGFLGVYE</sequence>
<dbReference type="Proteomes" id="UP000799750">
    <property type="component" value="Unassembled WGS sequence"/>
</dbReference>
<keyword evidence="9" id="KW-1133">Transmembrane helix</keyword>
<dbReference type="EMBL" id="MU004182">
    <property type="protein sequence ID" value="KAF2501589.1"/>
    <property type="molecule type" value="Genomic_DNA"/>
</dbReference>
<accession>A0A6A6RA83</accession>
<evidence type="ECO:0000256" key="5">
    <source>
        <dbReference type="ARBA" id="ARBA00023125"/>
    </source>
</evidence>
<feature type="transmembrane region" description="Helical" evidence="9">
    <location>
        <begin position="544"/>
        <end position="567"/>
    </location>
</feature>
<keyword evidence="9" id="KW-0812">Transmembrane</keyword>
<dbReference type="GO" id="GO:0008270">
    <property type="term" value="F:zinc ion binding"/>
    <property type="evidence" value="ECO:0007669"/>
    <property type="project" value="InterPro"/>
</dbReference>
<dbReference type="InterPro" id="IPR001138">
    <property type="entry name" value="Zn2Cys6_DnaBD"/>
</dbReference>
<evidence type="ECO:0000313" key="12">
    <source>
        <dbReference type="Proteomes" id="UP000799750"/>
    </source>
</evidence>
<keyword evidence="4" id="KW-0805">Transcription regulation</keyword>
<dbReference type="InterPro" id="IPR052202">
    <property type="entry name" value="Yeast_MetPath_Reg"/>
</dbReference>
<proteinExistence type="predicted"/>
<evidence type="ECO:0000313" key="11">
    <source>
        <dbReference type="EMBL" id="KAF2501589.1"/>
    </source>
</evidence>
<feature type="compositionally biased region" description="Basic and acidic residues" evidence="8">
    <location>
        <begin position="103"/>
        <end position="113"/>
    </location>
</feature>
<evidence type="ECO:0000256" key="8">
    <source>
        <dbReference type="SAM" id="MobiDB-lite"/>
    </source>
</evidence>
<keyword evidence="7" id="KW-0539">Nucleus</keyword>
<feature type="region of interest" description="Disordered" evidence="8">
    <location>
        <begin position="1"/>
        <end position="21"/>
    </location>
</feature>
<reference evidence="11" key="1">
    <citation type="journal article" date="2020" name="Stud. Mycol.">
        <title>101 Dothideomycetes genomes: a test case for predicting lifestyles and emergence of pathogens.</title>
        <authorList>
            <person name="Haridas S."/>
            <person name="Albert R."/>
            <person name="Binder M."/>
            <person name="Bloem J."/>
            <person name="Labutti K."/>
            <person name="Salamov A."/>
            <person name="Andreopoulos B."/>
            <person name="Baker S."/>
            <person name="Barry K."/>
            <person name="Bills G."/>
            <person name="Bluhm B."/>
            <person name="Cannon C."/>
            <person name="Castanera R."/>
            <person name="Culley D."/>
            <person name="Daum C."/>
            <person name="Ezra D."/>
            <person name="Gonzalez J."/>
            <person name="Henrissat B."/>
            <person name="Kuo A."/>
            <person name="Liang C."/>
            <person name="Lipzen A."/>
            <person name="Lutzoni F."/>
            <person name="Magnuson J."/>
            <person name="Mondo S."/>
            <person name="Nolan M."/>
            <person name="Ohm R."/>
            <person name="Pangilinan J."/>
            <person name="Park H.-J."/>
            <person name="Ramirez L."/>
            <person name="Alfaro M."/>
            <person name="Sun H."/>
            <person name="Tritt A."/>
            <person name="Yoshinaga Y."/>
            <person name="Zwiers L.-H."/>
            <person name="Turgeon B."/>
            <person name="Goodwin S."/>
            <person name="Spatafora J."/>
            <person name="Crous P."/>
            <person name="Grigoriev I."/>
        </authorList>
    </citation>
    <scope>NUCLEOTIDE SEQUENCE</scope>
    <source>
        <strain evidence="11">CBS 269.34</strain>
    </source>
</reference>
<evidence type="ECO:0000256" key="6">
    <source>
        <dbReference type="ARBA" id="ARBA00023163"/>
    </source>
</evidence>
<keyword evidence="3" id="KW-0862">Zinc</keyword>
<evidence type="ECO:0000256" key="7">
    <source>
        <dbReference type="ARBA" id="ARBA00023242"/>
    </source>
</evidence>
<dbReference type="SMART" id="SM00066">
    <property type="entry name" value="GAL4"/>
    <property type="match status" value="1"/>
</dbReference>
<keyword evidence="12" id="KW-1185">Reference proteome</keyword>
<keyword evidence="2" id="KW-0479">Metal-binding</keyword>
<dbReference type="Pfam" id="PF00172">
    <property type="entry name" value="Zn_clus"/>
    <property type="match status" value="1"/>
</dbReference>
<feature type="region of interest" description="Disordered" evidence="8">
    <location>
        <begin position="95"/>
        <end position="124"/>
    </location>
</feature>
<feature type="domain" description="Zn(2)-C6 fungal-type" evidence="10">
    <location>
        <begin position="28"/>
        <end position="58"/>
    </location>
</feature>
<evidence type="ECO:0000259" key="10">
    <source>
        <dbReference type="PROSITE" id="PS50048"/>
    </source>
</evidence>
<dbReference type="Pfam" id="PF04082">
    <property type="entry name" value="Fungal_trans"/>
    <property type="match status" value="1"/>
</dbReference>
<dbReference type="SMART" id="SM00906">
    <property type="entry name" value="Fungal_trans"/>
    <property type="match status" value="1"/>
</dbReference>
<dbReference type="PANTHER" id="PTHR47782">
    <property type="entry name" value="ZN(II)2CYS6 TRANSCRIPTION FACTOR (EUROFUNG)-RELATED"/>
    <property type="match status" value="1"/>
</dbReference>
<dbReference type="CDD" id="cd00067">
    <property type="entry name" value="GAL4"/>
    <property type="match status" value="1"/>
</dbReference>
<dbReference type="PROSITE" id="PS50048">
    <property type="entry name" value="ZN2_CY6_FUNGAL_2"/>
    <property type="match status" value="1"/>
</dbReference>
<dbReference type="PANTHER" id="PTHR47782:SF12">
    <property type="entry name" value="ZN(II)2CYS6 TRANSCRIPTION FACTOR (EUROFUNG)"/>
    <property type="match status" value="1"/>
</dbReference>
<keyword evidence="9" id="KW-0472">Membrane</keyword>
<dbReference type="GO" id="GO:0005634">
    <property type="term" value="C:nucleus"/>
    <property type="evidence" value="ECO:0007669"/>
    <property type="project" value="UniProtKB-SubCell"/>
</dbReference>
<evidence type="ECO:0000256" key="2">
    <source>
        <dbReference type="ARBA" id="ARBA00022723"/>
    </source>
</evidence>
<evidence type="ECO:0000256" key="4">
    <source>
        <dbReference type="ARBA" id="ARBA00023015"/>
    </source>
</evidence>
<dbReference type="InterPro" id="IPR007219">
    <property type="entry name" value="XnlR_reg_dom"/>
</dbReference>
<dbReference type="GO" id="GO:0045944">
    <property type="term" value="P:positive regulation of transcription by RNA polymerase II"/>
    <property type="evidence" value="ECO:0007669"/>
    <property type="project" value="TreeGrafter"/>
</dbReference>
<dbReference type="PROSITE" id="PS00463">
    <property type="entry name" value="ZN2_CY6_FUNGAL_1"/>
    <property type="match status" value="1"/>
</dbReference>
<comment type="subcellular location">
    <subcellularLocation>
        <location evidence="1">Nucleus</location>
    </subcellularLocation>
</comment>
<dbReference type="CDD" id="cd12148">
    <property type="entry name" value="fungal_TF_MHR"/>
    <property type="match status" value="1"/>
</dbReference>
<evidence type="ECO:0000256" key="1">
    <source>
        <dbReference type="ARBA" id="ARBA00004123"/>
    </source>
</evidence>
<keyword evidence="6" id="KW-0804">Transcription</keyword>
<dbReference type="GO" id="GO:0043565">
    <property type="term" value="F:sequence-specific DNA binding"/>
    <property type="evidence" value="ECO:0007669"/>
    <property type="project" value="TreeGrafter"/>
</dbReference>
<dbReference type="GO" id="GO:0000981">
    <property type="term" value="F:DNA-binding transcription factor activity, RNA polymerase II-specific"/>
    <property type="evidence" value="ECO:0007669"/>
    <property type="project" value="InterPro"/>
</dbReference>
<dbReference type="Gene3D" id="4.10.240.10">
    <property type="entry name" value="Zn(2)-C6 fungal-type DNA-binding domain"/>
    <property type="match status" value="1"/>
</dbReference>
<evidence type="ECO:0000256" key="3">
    <source>
        <dbReference type="ARBA" id="ARBA00022833"/>
    </source>
</evidence>
<dbReference type="GO" id="GO:0006351">
    <property type="term" value="P:DNA-templated transcription"/>
    <property type="evidence" value="ECO:0007669"/>
    <property type="project" value="InterPro"/>
</dbReference>
<keyword evidence="5" id="KW-0238">DNA-binding</keyword>
<gene>
    <name evidence="11" type="ORF">BU16DRAFT_599586</name>
</gene>